<dbReference type="Proteomes" id="UP000000305">
    <property type="component" value="Unassembled WGS sequence"/>
</dbReference>
<proteinExistence type="predicted"/>
<evidence type="ECO:0000313" key="2">
    <source>
        <dbReference type="Proteomes" id="UP000000305"/>
    </source>
</evidence>
<reference evidence="1 2" key="1">
    <citation type="journal article" date="2011" name="Science">
        <title>The ecoresponsive genome of Daphnia pulex.</title>
        <authorList>
            <person name="Colbourne J.K."/>
            <person name="Pfrender M.E."/>
            <person name="Gilbert D."/>
            <person name="Thomas W.K."/>
            <person name="Tucker A."/>
            <person name="Oakley T.H."/>
            <person name="Tokishita S."/>
            <person name="Aerts A."/>
            <person name="Arnold G.J."/>
            <person name="Basu M.K."/>
            <person name="Bauer D.J."/>
            <person name="Caceres C.E."/>
            <person name="Carmel L."/>
            <person name="Casola C."/>
            <person name="Choi J.H."/>
            <person name="Detter J.C."/>
            <person name="Dong Q."/>
            <person name="Dusheyko S."/>
            <person name="Eads B.D."/>
            <person name="Frohlich T."/>
            <person name="Geiler-Samerotte K.A."/>
            <person name="Gerlach D."/>
            <person name="Hatcher P."/>
            <person name="Jogdeo S."/>
            <person name="Krijgsveld J."/>
            <person name="Kriventseva E.V."/>
            <person name="Kultz D."/>
            <person name="Laforsch C."/>
            <person name="Lindquist E."/>
            <person name="Lopez J."/>
            <person name="Manak J.R."/>
            <person name="Muller J."/>
            <person name="Pangilinan J."/>
            <person name="Patwardhan R.P."/>
            <person name="Pitluck S."/>
            <person name="Pritham E.J."/>
            <person name="Rechtsteiner A."/>
            <person name="Rho M."/>
            <person name="Rogozin I.B."/>
            <person name="Sakarya O."/>
            <person name="Salamov A."/>
            <person name="Schaack S."/>
            <person name="Shapiro H."/>
            <person name="Shiga Y."/>
            <person name="Skalitzky C."/>
            <person name="Smith Z."/>
            <person name="Souvorov A."/>
            <person name="Sung W."/>
            <person name="Tang Z."/>
            <person name="Tsuchiya D."/>
            <person name="Tu H."/>
            <person name="Vos H."/>
            <person name="Wang M."/>
            <person name="Wolf Y.I."/>
            <person name="Yamagata H."/>
            <person name="Yamada T."/>
            <person name="Ye Y."/>
            <person name="Shaw J.R."/>
            <person name="Andrews J."/>
            <person name="Crease T.J."/>
            <person name="Tang H."/>
            <person name="Lucas S.M."/>
            <person name="Robertson H.M."/>
            <person name="Bork P."/>
            <person name="Koonin E.V."/>
            <person name="Zdobnov E.M."/>
            <person name="Grigoriev I.V."/>
            <person name="Lynch M."/>
            <person name="Boore J.L."/>
        </authorList>
    </citation>
    <scope>NUCLEOTIDE SEQUENCE [LARGE SCALE GENOMIC DNA]</scope>
</reference>
<dbReference type="EMBL" id="GL732667">
    <property type="protein sequence ID" value="EFX67894.1"/>
    <property type="molecule type" value="Genomic_DNA"/>
</dbReference>
<keyword evidence="2" id="KW-1185">Reference proteome</keyword>
<organism evidence="1 2">
    <name type="scientific">Daphnia pulex</name>
    <name type="common">Water flea</name>
    <dbReference type="NCBI Taxonomy" id="6669"/>
    <lineage>
        <taxon>Eukaryota</taxon>
        <taxon>Metazoa</taxon>
        <taxon>Ecdysozoa</taxon>
        <taxon>Arthropoda</taxon>
        <taxon>Crustacea</taxon>
        <taxon>Branchiopoda</taxon>
        <taxon>Diplostraca</taxon>
        <taxon>Cladocera</taxon>
        <taxon>Anomopoda</taxon>
        <taxon>Daphniidae</taxon>
        <taxon>Daphnia</taxon>
    </lineage>
</organism>
<dbReference type="KEGG" id="dpx:DAPPUDRAFT_260928"/>
<accession>E9HK46</accession>
<dbReference type="AlphaFoldDB" id="E9HK46"/>
<protein>
    <submittedName>
        <fullName evidence="1">Uncharacterized protein</fullName>
    </submittedName>
</protein>
<gene>
    <name evidence="1" type="ORF">DAPPUDRAFT_260928</name>
</gene>
<evidence type="ECO:0000313" key="1">
    <source>
        <dbReference type="EMBL" id="EFX67894.1"/>
    </source>
</evidence>
<dbReference type="PhylomeDB" id="E9HK46"/>
<sequence>MKMGFYCMRKKSGLPELRICVGNLLDQHDYRYVNWARTSHSIRLVSKTHPHYSCRLLEYTAKRAVTCFDYLSNQVNTQNFTKQSRKLPKLHFVFMDYDRITQPMEIPRNVVPFHHGDVDVESSVNRLRVSFKWRPIINDTVVQMIRSWTASDRRPNLILLKYGADFQQYQKTIRNFAPILGQLAKVSRVIWMNQYPTVELYGDMDAKNTDIHTQKIFQYNQAVRREYKNYKSIRIWDSSNPLAEEYVRSCQMNAEREYPNPFFIKNGKDPFINCKPYINCLDYIHTGYVALSQATQLFYNDICNSKM</sequence>
<name>E9HK46_DAPPU</name>
<dbReference type="OrthoDB" id="6343240at2759"/>
<dbReference type="HOGENOM" id="CLU_043337_0_0_1"/>
<dbReference type="InParanoid" id="E9HK46"/>